<organism evidence="5 6">
    <name type="scientific">Roseibium aggregatum</name>
    <dbReference type="NCBI Taxonomy" id="187304"/>
    <lineage>
        <taxon>Bacteria</taxon>
        <taxon>Pseudomonadati</taxon>
        <taxon>Pseudomonadota</taxon>
        <taxon>Alphaproteobacteria</taxon>
        <taxon>Hyphomicrobiales</taxon>
        <taxon>Stappiaceae</taxon>
        <taxon>Roseibium</taxon>
    </lineage>
</organism>
<dbReference type="RefSeq" id="WP_190293383.1">
    <property type="nucleotide sequence ID" value="NZ_JABFCZ010000025.1"/>
</dbReference>
<keyword evidence="3" id="KW-0949">S-adenosyl-L-methionine</keyword>
<dbReference type="InterPro" id="IPR013216">
    <property type="entry name" value="Methyltransf_11"/>
</dbReference>
<protein>
    <submittedName>
        <fullName evidence="5">Class I SAM-dependent methyltransferase</fullName>
    </submittedName>
</protein>
<keyword evidence="2" id="KW-0808">Transferase</keyword>
<comment type="caution">
    <text evidence="5">The sequence shown here is derived from an EMBL/GenBank/DDBJ whole genome shotgun (WGS) entry which is preliminary data.</text>
</comment>
<dbReference type="PANTHER" id="PTHR43464">
    <property type="entry name" value="METHYLTRANSFERASE"/>
    <property type="match status" value="1"/>
</dbReference>
<keyword evidence="1 5" id="KW-0489">Methyltransferase</keyword>
<dbReference type="Pfam" id="PF08241">
    <property type="entry name" value="Methyltransf_11"/>
    <property type="match status" value="1"/>
</dbReference>
<accession>A0A926S8G8</accession>
<dbReference type="SUPFAM" id="SSF53335">
    <property type="entry name" value="S-adenosyl-L-methionine-dependent methyltransferases"/>
    <property type="match status" value="1"/>
</dbReference>
<dbReference type="AlphaFoldDB" id="A0A926S8G8"/>
<dbReference type="InterPro" id="IPR029063">
    <property type="entry name" value="SAM-dependent_MTases_sf"/>
</dbReference>
<evidence type="ECO:0000313" key="5">
    <source>
        <dbReference type="EMBL" id="MBD1548692.1"/>
    </source>
</evidence>
<gene>
    <name evidence="5" type="ORF">HK439_20700</name>
</gene>
<feature type="domain" description="Methyltransferase type 11" evidence="4">
    <location>
        <begin position="66"/>
        <end position="160"/>
    </location>
</feature>
<dbReference type="PANTHER" id="PTHR43464:SF19">
    <property type="entry name" value="UBIQUINONE BIOSYNTHESIS O-METHYLTRANSFERASE, MITOCHONDRIAL"/>
    <property type="match status" value="1"/>
</dbReference>
<evidence type="ECO:0000256" key="2">
    <source>
        <dbReference type="ARBA" id="ARBA00022679"/>
    </source>
</evidence>
<dbReference type="CDD" id="cd02440">
    <property type="entry name" value="AdoMet_MTases"/>
    <property type="match status" value="1"/>
</dbReference>
<name>A0A926S8G8_9HYPH</name>
<proteinExistence type="predicted"/>
<evidence type="ECO:0000313" key="6">
    <source>
        <dbReference type="Proteomes" id="UP000598467"/>
    </source>
</evidence>
<dbReference type="GO" id="GO:0010420">
    <property type="term" value="F:polyprenyldihydroxybenzoate methyltransferase activity"/>
    <property type="evidence" value="ECO:0007669"/>
    <property type="project" value="TreeGrafter"/>
</dbReference>
<evidence type="ECO:0000256" key="1">
    <source>
        <dbReference type="ARBA" id="ARBA00022603"/>
    </source>
</evidence>
<dbReference type="GO" id="GO:0032259">
    <property type="term" value="P:methylation"/>
    <property type="evidence" value="ECO:0007669"/>
    <property type="project" value="UniProtKB-KW"/>
</dbReference>
<evidence type="ECO:0000259" key="4">
    <source>
        <dbReference type="Pfam" id="PF08241"/>
    </source>
</evidence>
<reference evidence="5" key="1">
    <citation type="submission" date="2020-05" db="EMBL/GenBank/DDBJ databases">
        <title>Identification of trans-AT polyketide cluster in two marine bacteria, producers of a novel glutaramide-containing polyketide sesbanimide D and analogs.</title>
        <authorList>
            <person name="Kacar D."/>
            <person name="Rodriguez P."/>
            <person name="Canedo L."/>
            <person name="Gonzalez E."/>
            <person name="Galan B."/>
            <person name="De La Calle F."/>
            <person name="Garcia J.L."/>
        </authorList>
    </citation>
    <scope>NUCLEOTIDE SEQUENCE</scope>
    <source>
        <strain evidence="5">PHM038</strain>
    </source>
</reference>
<dbReference type="Gene3D" id="3.40.50.150">
    <property type="entry name" value="Vaccinia Virus protein VP39"/>
    <property type="match status" value="1"/>
</dbReference>
<dbReference type="Proteomes" id="UP000598467">
    <property type="component" value="Unassembled WGS sequence"/>
</dbReference>
<dbReference type="EMBL" id="JABFCZ010000025">
    <property type="protein sequence ID" value="MBD1548692.1"/>
    <property type="molecule type" value="Genomic_DNA"/>
</dbReference>
<sequence length="217" mass="23624">MAQDNKSKSGGLTSLKAGSTDSDAIADYYDDWARTYDETLAAWDYQAPRDAAALLAPHLSPKAHILDVGCGTGLVADALSPYGDFHIDGIDISAESLKLAGARGGYEKLVCHDLQKHPLPLEDNSYDAAISVGVLTYIADAEALFRDLCRCVRPGGVIAFTQRTDRWEALNFAAMIAAIEGEGLWTALHISEPRRYLPENEDFADEIRIIHTLCRVA</sequence>
<evidence type="ECO:0000256" key="3">
    <source>
        <dbReference type="ARBA" id="ARBA00022691"/>
    </source>
</evidence>